<dbReference type="PROSITE" id="PS50943">
    <property type="entry name" value="HTH_CROC1"/>
    <property type="match status" value="1"/>
</dbReference>
<accession>A0A1G2R8E1</accession>
<feature type="domain" description="HTH cro/C1-type" evidence="2">
    <location>
        <begin position="34"/>
        <end position="88"/>
    </location>
</feature>
<dbReference type="SMART" id="SM00530">
    <property type="entry name" value="HTH_XRE"/>
    <property type="match status" value="1"/>
</dbReference>
<dbReference type="PANTHER" id="PTHR46558">
    <property type="entry name" value="TRACRIPTIONAL REGULATORY PROTEIN-RELATED-RELATED"/>
    <property type="match status" value="1"/>
</dbReference>
<evidence type="ECO:0000259" key="2">
    <source>
        <dbReference type="PROSITE" id="PS50943"/>
    </source>
</evidence>
<proteinExistence type="predicted"/>
<reference evidence="3 4" key="1">
    <citation type="journal article" date="2016" name="Nat. Commun.">
        <title>Thousands of microbial genomes shed light on interconnected biogeochemical processes in an aquifer system.</title>
        <authorList>
            <person name="Anantharaman K."/>
            <person name="Brown C.T."/>
            <person name="Hug L.A."/>
            <person name="Sharon I."/>
            <person name="Castelle C.J."/>
            <person name="Probst A.J."/>
            <person name="Thomas B.C."/>
            <person name="Singh A."/>
            <person name="Wilkins M.J."/>
            <person name="Karaoz U."/>
            <person name="Brodie E.L."/>
            <person name="Williams K.H."/>
            <person name="Hubbard S.S."/>
            <person name="Banfield J.F."/>
        </authorList>
    </citation>
    <scope>NUCLEOTIDE SEQUENCE [LARGE SCALE GENOMIC DNA]</scope>
</reference>
<gene>
    <name evidence="3" type="ORF">A3J68_01370</name>
</gene>
<evidence type="ECO:0000313" key="4">
    <source>
        <dbReference type="Proteomes" id="UP000178529"/>
    </source>
</evidence>
<evidence type="ECO:0000256" key="1">
    <source>
        <dbReference type="ARBA" id="ARBA00023125"/>
    </source>
</evidence>
<keyword evidence="1" id="KW-0238">DNA-binding</keyword>
<dbReference type="EMBL" id="MHTY01000008">
    <property type="protein sequence ID" value="OHA69083.1"/>
    <property type="molecule type" value="Genomic_DNA"/>
</dbReference>
<dbReference type="SUPFAM" id="SSF47413">
    <property type="entry name" value="lambda repressor-like DNA-binding domains"/>
    <property type="match status" value="1"/>
</dbReference>
<dbReference type="Proteomes" id="UP000178529">
    <property type="component" value="Unassembled WGS sequence"/>
</dbReference>
<sequence>MINYEEFKRKALKNKELKQRYDALEPEFALITMLIQKRLQKKLTQKELAQKIGTKQSAISRLESGTYNPTLSFIGKVADALDASVAISLKRK</sequence>
<dbReference type="Pfam" id="PF01381">
    <property type="entry name" value="HTH_3"/>
    <property type="match status" value="1"/>
</dbReference>
<dbReference type="CDD" id="cd00093">
    <property type="entry name" value="HTH_XRE"/>
    <property type="match status" value="1"/>
</dbReference>
<dbReference type="InterPro" id="IPR001387">
    <property type="entry name" value="Cro/C1-type_HTH"/>
</dbReference>
<dbReference type="AlphaFoldDB" id="A0A1G2R8E1"/>
<evidence type="ECO:0000313" key="3">
    <source>
        <dbReference type="EMBL" id="OHA69083.1"/>
    </source>
</evidence>
<dbReference type="GO" id="GO:0003677">
    <property type="term" value="F:DNA binding"/>
    <property type="evidence" value="ECO:0007669"/>
    <property type="project" value="UniProtKB-KW"/>
</dbReference>
<name>A0A1G2R8E1_9BACT</name>
<dbReference type="PANTHER" id="PTHR46558:SF4">
    <property type="entry name" value="DNA-BIDING PHAGE PROTEIN"/>
    <property type="match status" value="1"/>
</dbReference>
<protein>
    <submittedName>
        <fullName evidence="3">Transcriptional regulator</fullName>
    </submittedName>
</protein>
<comment type="caution">
    <text evidence="3">The sequence shown here is derived from an EMBL/GenBank/DDBJ whole genome shotgun (WGS) entry which is preliminary data.</text>
</comment>
<dbReference type="InterPro" id="IPR010982">
    <property type="entry name" value="Lambda_DNA-bd_dom_sf"/>
</dbReference>
<organism evidence="3 4">
    <name type="scientific">Candidatus Wildermuthbacteria bacterium RIFCSPHIGHO2_02_FULL_48_16</name>
    <dbReference type="NCBI Taxonomy" id="1802453"/>
    <lineage>
        <taxon>Bacteria</taxon>
        <taxon>Candidatus Wildermuthiibacteriota</taxon>
    </lineage>
</organism>
<dbReference type="Gene3D" id="1.10.260.40">
    <property type="entry name" value="lambda repressor-like DNA-binding domains"/>
    <property type="match status" value="1"/>
</dbReference>